<dbReference type="PANTHER" id="PTHR10924">
    <property type="entry name" value="MAJOR FACILITATOR SUPERFAMILY PROTEIN-RELATED"/>
    <property type="match status" value="1"/>
</dbReference>
<feature type="transmembrane region" description="Helical" evidence="5">
    <location>
        <begin position="243"/>
        <end position="264"/>
    </location>
</feature>
<dbReference type="GO" id="GO:0022857">
    <property type="term" value="F:transmembrane transporter activity"/>
    <property type="evidence" value="ECO:0007669"/>
    <property type="project" value="InterPro"/>
</dbReference>
<dbReference type="InterPro" id="IPR036259">
    <property type="entry name" value="MFS_trans_sf"/>
</dbReference>
<keyword evidence="7" id="KW-1185">Reference proteome</keyword>
<feature type="transmembrane region" description="Helical" evidence="5">
    <location>
        <begin position="284"/>
        <end position="300"/>
    </location>
</feature>
<feature type="transmembrane region" description="Helical" evidence="5">
    <location>
        <begin position="337"/>
        <end position="360"/>
    </location>
</feature>
<organism evidence="6 7">
    <name type="scientific">Dinothrombium tinctorium</name>
    <dbReference type="NCBI Taxonomy" id="1965070"/>
    <lineage>
        <taxon>Eukaryota</taxon>
        <taxon>Metazoa</taxon>
        <taxon>Ecdysozoa</taxon>
        <taxon>Arthropoda</taxon>
        <taxon>Chelicerata</taxon>
        <taxon>Arachnida</taxon>
        <taxon>Acari</taxon>
        <taxon>Acariformes</taxon>
        <taxon>Trombidiformes</taxon>
        <taxon>Prostigmata</taxon>
        <taxon>Anystina</taxon>
        <taxon>Parasitengona</taxon>
        <taxon>Trombidioidea</taxon>
        <taxon>Trombidiidae</taxon>
        <taxon>Dinothrombium</taxon>
    </lineage>
</organism>
<dbReference type="SUPFAM" id="SSF103473">
    <property type="entry name" value="MFS general substrate transporter"/>
    <property type="match status" value="1"/>
</dbReference>
<feature type="transmembrane region" description="Helical" evidence="5">
    <location>
        <begin position="62"/>
        <end position="79"/>
    </location>
</feature>
<evidence type="ECO:0000256" key="1">
    <source>
        <dbReference type="ARBA" id="ARBA00004141"/>
    </source>
</evidence>
<keyword evidence="4 5" id="KW-0472">Membrane</keyword>
<comment type="caution">
    <text evidence="6">The sequence shown here is derived from an EMBL/GenBank/DDBJ whole genome shotgun (WGS) entry which is preliminary data.</text>
</comment>
<evidence type="ECO:0008006" key="8">
    <source>
        <dbReference type="Google" id="ProtNLM"/>
    </source>
</evidence>
<dbReference type="InterPro" id="IPR011701">
    <property type="entry name" value="MFS"/>
</dbReference>
<feature type="transmembrane region" description="Helical" evidence="5">
    <location>
        <begin position="312"/>
        <end position="331"/>
    </location>
</feature>
<dbReference type="GO" id="GO:0016020">
    <property type="term" value="C:membrane"/>
    <property type="evidence" value="ECO:0007669"/>
    <property type="project" value="UniProtKB-SubCell"/>
</dbReference>
<dbReference type="EMBL" id="NCKU01002242">
    <property type="protein sequence ID" value="RWS10060.1"/>
    <property type="molecule type" value="Genomic_DNA"/>
</dbReference>
<comment type="subcellular location">
    <subcellularLocation>
        <location evidence="1">Membrane</location>
        <topology evidence="1">Multi-pass membrane protein</topology>
    </subcellularLocation>
</comment>
<accession>A0A443R475</accession>
<dbReference type="InterPro" id="IPR049680">
    <property type="entry name" value="FLVCR1-2_SLC49-like"/>
</dbReference>
<dbReference type="PANTHER" id="PTHR10924:SF6">
    <property type="entry name" value="SOLUTE CARRIER FAMILY 49 MEMBER A3"/>
    <property type="match status" value="1"/>
</dbReference>
<feature type="transmembrane region" description="Helical" evidence="5">
    <location>
        <begin position="91"/>
        <end position="109"/>
    </location>
</feature>
<name>A0A443R475_9ACAR</name>
<sequence>MDFSIDEKSAEKIEYKTYKRRFFILLILLLLQSLTGSEMLVFSSLTNVVSNYYNVSDLAVNWLNLSGLVLSVFAFYPLTSACEKYGLRDSITTLAFLGAFGACIKLVAIQGQKFFWLLLIGQLFQSCSLQMSLLTTPTVASIWFKSEHTAAIMSSSQVVFSLGLALIFLLPDLIFKKAKAIEEIRNGFNLVLIPATVISVLLFLLAIFVIRDKPPRPPSAAQKFREAAKNTSKLSDFLNNKNFFYLLFISSLIQTCSQVILLTLNQSVLSRFKYGEQQLSISGFLPNAVGFIGTFIIGVITKKLSNYKVLNIINCTIVGGLLTCYITSLWLKSELLMYFSLSGYGICYNANLAIAIDFLFEVSYPLPSGTVYGISLAMNAILTTICTQLVTILMNNFGSVNANLILLVNYCIILFLSLLVTEDYRRRKADSSMEKIKSKNVELIEIEQIKAAN</sequence>
<gene>
    <name evidence="6" type="ORF">B4U79_18093</name>
</gene>
<feature type="transmembrane region" description="Helical" evidence="5">
    <location>
        <begin position="22"/>
        <end position="42"/>
    </location>
</feature>
<evidence type="ECO:0000256" key="2">
    <source>
        <dbReference type="ARBA" id="ARBA00022692"/>
    </source>
</evidence>
<dbReference type="Gene3D" id="1.20.1250.20">
    <property type="entry name" value="MFS general substrate transporter like domains"/>
    <property type="match status" value="2"/>
</dbReference>
<evidence type="ECO:0000313" key="6">
    <source>
        <dbReference type="EMBL" id="RWS10060.1"/>
    </source>
</evidence>
<keyword evidence="2 5" id="KW-0812">Transmembrane</keyword>
<evidence type="ECO:0000256" key="5">
    <source>
        <dbReference type="SAM" id="Phobius"/>
    </source>
</evidence>
<proteinExistence type="predicted"/>
<protein>
    <recommendedName>
        <fullName evidence="8">Feline leukemia virus subgroup C receptor-related protein 2-like protein</fullName>
    </recommendedName>
</protein>
<evidence type="ECO:0000256" key="4">
    <source>
        <dbReference type="ARBA" id="ARBA00023136"/>
    </source>
</evidence>
<feature type="transmembrane region" description="Helical" evidence="5">
    <location>
        <begin position="151"/>
        <end position="170"/>
    </location>
</feature>
<dbReference type="AlphaFoldDB" id="A0A443R475"/>
<dbReference type="Proteomes" id="UP000285301">
    <property type="component" value="Unassembled WGS sequence"/>
</dbReference>
<evidence type="ECO:0000256" key="3">
    <source>
        <dbReference type="ARBA" id="ARBA00022989"/>
    </source>
</evidence>
<feature type="transmembrane region" description="Helical" evidence="5">
    <location>
        <begin position="400"/>
        <end position="420"/>
    </location>
</feature>
<evidence type="ECO:0000313" key="7">
    <source>
        <dbReference type="Proteomes" id="UP000285301"/>
    </source>
</evidence>
<feature type="transmembrane region" description="Helical" evidence="5">
    <location>
        <begin position="190"/>
        <end position="210"/>
    </location>
</feature>
<feature type="transmembrane region" description="Helical" evidence="5">
    <location>
        <begin position="372"/>
        <end position="394"/>
    </location>
</feature>
<reference evidence="6 7" key="1">
    <citation type="journal article" date="2018" name="Gigascience">
        <title>Genomes of trombidid mites reveal novel predicted allergens and laterally-transferred genes associated with secondary metabolism.</title>
        <authorList>
            <person name="Dong X."/>
            <person name="Chaisiri K."/>
            <person name="Xia D."/>
            <person name="Armstrong S.D."/>
            <person name="Fang Y."/>
            <person name="Donnelly M.J."/>
            <person name="Kadowaki T."/>
            <person name="McGarry J.W."/>
            <person name="Darby A.C."/>
            <person name="Makepeace B.L."/>
        </authorList>
    </citation>
    <scope>NUCLEOTIDE SEQUENCE [LARGE SCALE GENOMIC DNA]</scope>
    <source>
        <strain evidence="6">UoL-WK</strain>
    </source>
</reference>
<dbReference type="OrthoDB" id="422206at2759"/>
<keyword evidence="3 5" id="KW-1133">Transmembrane helix</keyword>
<dbReference type="Pfam" id="PF07690">
    <property type="entry name" value="MFS_1"/>
    <property type="match status" value="1"/>
</dbReference>